<dbReference type="Proteomes" id="UP000004221">
    <property type="component" value="Unassembled WGS sequence"/>
</dbReference>
<gene>
    <name evidence="1" type="ORF">NITHO_300004</name>
</gene>
<name>I4EH40_9BACT</name>
<dbReference type="EMBL" id="CAGS01000224">
    <property type="protein sequence ID" value="CCF84002.1"/>
    <property type="molecule type" value="Genomic_DNA"/>
</dbReference>
<reference evidence="1 2" key="1">
    <citation type="journal article" date="2012" name="ISME J.">
        <title>Nitrification expanded: discovery, physiology and genomics of a nitrite-oxidizing bacterium from the phylum Chloroflexi.</title>
        <authorList>
            <person name="Sorokin D.Y."/>
            <person name="Lucker S."/>
            <person name="Vejmelkova D."/>
            <person name="Kostrikina N.A."/>
            <person name="Kleerebezem R."/>
            <person name="Rijpstra W.I."/>
            <person name="Damste J.S."/>
            <person name="Le Paslier D."/>
            <person name="Muyzer G."/>
            <person name="Wagner M."/>
            <person name="van Loosdrecht M.C."/>
            <person name="Daims H."/>
        </authorList>
    </citation>
    <scope>NUCLEOTIDE SEQUENCE [LARGE SCALE GENOMIC DNA]</scope>
    <source>
        <strain evidence="2">none</strain>
    </source>
</reference>
<keyword evidence="2" id="KW-1185">Reference proteome</keyword>
<protein>
    <submittedName>
        <fullName evidence="1">Uncharacterized protein</fullName>
    </submittedName>
</protein>
<dbReference type="AlphaFoldDB" id="I4EH40"/>
<proteinExistence type="predicted"/>
<organism evidence="1 2">
    <name type="scientific">Nitrolancea hollandica Lb</name>
    <dbReference type="NCBI Taxonomy" id="1129897"/>
    <lineage>
        <taxon>Bacteria</taxon>
        <taxon>Pseudomonadati</taxon>
        <taxon>Thermomicrobiota</taxon>
        <taxon>Thermomicrobia</taxon>
        <taxon>Sphaerobacterales</taxon>
        <taxon>Sphaerobacterineae</taxon>
        <taxon>Sphaerobacteraceae</taxon>
        <taxon>Nitrolancea</taxon>
    </lineage>
</organism>
<accession>I4EH40</accession>
<evidence type="ECO:0000313" key="1">
    <source>
        <dbReference type="EMBL" id="CCF84002.1"/>
    </source>
</evidence>
<dbReference type="RefSeq" id="WP_008477822.1">
    <property type="nucleotide sequence ID" value="NZ_CAGS01000224.1"/>
</dbReference>
<comment type="caution">
    <text evidence="1">The sequence shown here is derived from an EMBL/GenBank/DDBJ whole genome shotgun (WGS) entry which is preliminary data.</text>
</comment>
<evidence type="ECO:0000313" key="2">
    <source>
        <dbReference type="Proteomes" id="UP000004221"/>
    </source>
</evidence>
<sequence length="96" mass="10095">MYQGNISRQGPLTGVSRSEFLAAPGEVIALQYVARVRAGSLSIAVRAPDGLAAWRVVLADDGGDRVTLPVGRGGRYTVLVEGRGADGSVNVSWEVR</sequence>